<feature type="compositionally biased region" description="Basic residues" evidence="1">
    <location>
        <begin position="42"/>
        <end position="55"/>
    </location>
</feature>
<gene>
    <name evidence="2" type="ORF">AVDCRST_MAG68-703</name>
</gene>
<feature type="region of interest" description="Disordered" evidence="1">
    <location>
        <begin position="38"/>
        <end position="61"/>
    </location>
</feature>
<evidence type="ECO:0000313" key="2">
    <source>
        <dbReference type="EMBL" id="CAA9302224.1"/>
    </source>
</evidence>
<feature type="non-terminal residue" evidence="2">
    <location>
        <position position="1"/>
    </location>
</feature>
<proteinExistence type="predicted"/>
<accession>A0A6J4KCX0</accession>
<name>A0A6J4KCX0_9BACT</name>
<dbReference type="AlphaFoldDB" id="A0A6J4KCX0"/>
<dbReference type="EMBL" id="CADCTW010000031">
    <property type="protein sequence ID" value="CAA9302224.1"/>
    <property type="molecule type" value="Genomic_DNA"/>
</dbReference>
<organism evidence="2">
    <name type="scientific">uncultured Gemmatimonadota bacterium</name>
    <dbReference type="NCBI Taxonomy" id="203437"/>
    <lineage>
        <taxon>Bacteria</taxon>
        <taxon>Pseudomonadati</taxon>
        <taxon>Gemmatimonadota</taxon>
        <taxon>environmental samples</taxon>
    </lineage>
</organism>
<feature type="non-terminal residue" evidence="2">
    <location>
        <position position="61"/>
    </location>
</feature>
<sequence length="61" mass="6770">AQRIRRSPDRLPACPGQHLDRAHADRAGARLLHLVQRAQLGPRRRAPRIAPRRARAAAPGI</sequence>
<evidence type="ECO:0000256" key="1">
    <source>
        <dbReference type="SAM" id="MobiDB-lite"/>
    </source>
</evidence>
<protein>
    <submittedName>
        <fullName evidence="2">Uncharacterized protein</fullName>
    </submittedName>
</protein>
<reference evidence="2" key="1">
    <citation type="submission" date="2020-02" db="EMBL/GenBank/DDBJ databases">
        <authorList>
            <person name="Meier V. D."/>
        </authorList>
    </citation>
    <scope>NUCLEOTIDE SEQUENCE</scope>
    <source>
        <strain evidence="2">AVDCRST_MAG68</strain>
    </source>
</reference>